<dbReference type="EC" id="3.4.21.-" evidence="3"/>
<dbReference type="EMBL" id="JAVLUS010000004">
    <property type="protein sequence ID" value="MDS1113399.1"/>
    <property type="molecule type" value="Genomic_DNA"/>
</dbReference>
<organism evidence="4 5">
    <name type="scientific">Gordonia westfalica</name>
    <dbReference type="NCBI Taxonomy" id="158898"/>
    <lineage>
        <taxon>Bacteria</taxon>
        <taxon>Bacillati</taxon>
        <taxon>Actinomycetota</taxon>
        <taxon>Actinomycetes</taxon>
        <taxon>Mycobacteriales</taxon>
        <taxon>Gordoniaceae</taxon>
        <taxon>Gordonia</taxon>
    </lineage>
</organism>
<name>A0A1H2KWW7_9ACTN</name>
<accession>A0A1H2KWW7</accession>
<dbReference type="OrthoDB" id="4536940at2"/>
<dbReference type="Pfam" id="PF00089">
    <property type="entry name" value="Trypsin"/>
    <property type="match status" value="1"/>
</dbReference>
<keyword evidence="3" id="KW-0378">Hydrolase</keyword>
<dbReference type="Proteomes" id="UP001265083">
    <property type="component" value="Unassembled WGS sequence"/>
</dbReference>
<dbReference type="InterPro" id="IPR009003">
    <property type="entry name" value="Peptidase_S1_PA"/>
</dbReference>
<evidence type="ECO:0000256" key="1">
    <source>
        <dbReference type="SAM" id="SignalP"/>
    </source>
</evidence>
<feature type="signal peptide" evidence="1">
    <location>
        <begin position="1"/>
        <end position="19"/>
    </location>
</feature>
<reference evidence="3 6" key="2">
    <citation type="submission" date="2023-08" db="EMBL/GenBank/DDBJ databases">
        <title>Bioegradation of LLDPE and BLDPE plastic by marine bacteria from coast plastic debris.</title>
        <authorList>
            <person name="Rong Z."/>
        </authorList>
    </citation>
    <scope>NUCLEOTIDE SEQUENCE [LARGE SCALE GENOMIC DNA]</scope>
    <source>
        <strain evidence="3 6">Z-2</strain>
    </source>
</reference>
<sequence length="213" mass="22351">MGIRFRVLMTLGVSTALLAAPAVVADAAVITVRSGMAISIDDTVVTSNSCTLGAVISRKKALTAGHCGDVGRPVFDQKGNRIGTITANRVARQLDIAVISLAPRASVRVDRVDWDARFHRGQLVWKSGITTGYGTGRVTDPAEVLRTSHGFSVAPPFLTSHDSYSILTSLRSESGDSGAGVQNSRGLVVGILSSATIEGTVVVPVSRLPRTLR</sequence>
<dbReference type="InterPro" id="IPR043504">
    <property type="entry name" value="Peptidase_S1_PA_chymotrypsin"/>
</dbReference>
<evidence type="ECO:0000313" key="6">
    <source>
        <dbReference type="Proteomes" id="UP001265083"/>
    </source>
</evidence>
<dbReference type="AlphaFoldDB" id="A0A1H2KWW7"/>
<dbReference type="STRING" id="158898.SAMN04488548_1343918"/>
<evidence type="ECO:0000259" key="2">
    <source>
        <dbReference type="Pfam" id="PF00089"/>
    </source>
</evidence>
<gene>
    <name evidence="3" type="ORF">RD149_06425</name>
    <name evidence="4" type="ORF">SAMN04488548_1343918</name>
</gene>
<evidence type="ECO:0000313" key="3">
    <source>
        <dbReference type="EMBL" id="MDS1113399.1"/>
    </source>
</evidence>
<dbReference type="InterPro" id="IPR001254">
    <property type="entry name" value="Trypsin_dom"/>
</dbReference>
<dbReference type="EMBL" id="FNLM01000034">
    <property type="protein sequence ID" value="SDU73213.1"/>
    <property type="molecule type" value="Genomic_DNA"/>
</dbReference>
<proteinExistence type="predicted"/>
<dbReference type="GO" id="GO:0006508">
    <property type="term" value="P:proteolysis"/>
    <property type="evidence" value="ECO:0007669"/>
    <property type="project" value="InterPro"/>
</dbReference>
<keyword evidence="1" id="KW-0732">Signal</keyword>
<dbReference type="Gene3D" id="2.40.10.10">
    <property type="entry name" value="Trypsin-like serine proteases"/>
    <property type="match status" value="2"/>
</dbReference>
<dbReference type="SUPFAM" id="SSF50494">
    <property type="entry name" value="Trypsin-like serine proteases"/>
    <property type="match status" value="1"/>
</dbReference>
<reference evidence="4 5" key="1">
    <citation type="submission" date="2016-10" db="EMBL/GenBank/DDBJ databases">
        <authorList>
            <person name="de Groot N.N."/>
        </authorList>
    </citation>
    <scope>NUCLEOTIDE SEQUENCE [LARGE SCALE GENOMIC DNA]</scope>
    <source>
        <strain evidence="4 5">DSM 44215</strain>
    </source>
</reference>
<feature type="chain" id="PRO_5039386474" evidence="1">
    <location>
        <begin position="20"/>
        <end position="213"/>
    </location>
</feature>
<evidence type="ECO:0000313" key="4">
    <source>
        <dbReference type="EMBL" id="SDU73213.1"/>
    </source>
</evidence>
<dbReference type="GO" id="GO:0004252">
    <property type="term" value="F:serine-type endopeptidase activity"/>
    <property type="evidence" value="ECO:0007669"/>
    <property type="project" value="InterPro"/>
</dbReference>
<protein>
    <submittedName>
        <fullName evidence="3 4">Trypsin</fullName>
        <ecNumber evidence="3">3.4.21.-</ecNumber>
    </submittedName>
</protein>
<dbReference type="RefSeq" id="WP_074852430.1">
    <property type="nucleotide sequence ID" value="NZ_FNLM01000034.1"/>
</dbReference>
<evidence type="ECO:0000313" key="5">
    <source>
        <dbReference type="Proteomes" id="UP000183180"/>
    </source>
</evidence>
<keyword evidence="6" id="KW-1185">Reference proteome</keyword>
<dbReference type="Proteomes" id="UP000183180">
    <property type="component" value="Unassembled WGS sequence"/>
</dbReference>
<feature type="domain" description="Peptidase S1" evidence="2">
    <location>
        <begin position="48"/>
        <end position="195"/>
    </location>
</feature>